<keyword evidence="4 7" id="KW-1133">Transmembrane helix</keyword>
<comment type="subcellular location">
    <subcellularLocation>
        <location evidence="1">Membrane</location>
        <topology evidence="1">Multi-pass membrane protein</topology>
    </subcellularLocation>
</comment>
<proteinExistence type="inferred from homology"/>
<dbReference type="FunCoup" id="A0A2P5ARP6">
    <property type="interactions" value="67"/>
</dbReference>
<evidence type="ECO:0000256" key="1">
    <source>
        <dbReference type="ARBA" id="ARBA00004141"/>
    </source>
</evidence>
<evidence type="ECO:0000256" key="3">
    <source>
        <dbReference type="ARBA" id="ARBA00022692"/>
    </source>
</evidence>
<dbReference type="Gene3D" id="1.20.1260.100">
    <property type="entry name" value="TspO/MBR protein"/>
    <property type="match status" value="1"/>
</dbReference>
<feature type="region of interest" description="Disordered" evidence="6">
    <location>
        <begin position="1"/>
        <end position="33"/>
    </location>
</feature>
<evidence type="ECO:0000256" key="7">
    <source>
        <dbReference type="SAM" id="Phobius"/>
    </source>
</evidence>
<reference evidence="9" key="1">
    <citation type="submission" date="2016-06" db="EMBL/GenBank/DDBJ databases">
        <title>Parallel loss of symbiosis genes in relatives of nitrogen-fixing non-legume Parasponia.</title>
        <authorList>
            <person name="Van Velzen R."/>
            <person name="Holmer R."/>
            <person name="Bu F."/>
            <person name="Rutten L."/>
            <person name="Van Zeijl A."/>
            <person name="Liu W."/>
            <person name="Santuari L."/>
            <person name="Cao Q."/>
            <person name="Sharma T."/>
            <person name="Shen D."/>
            <person name="Roswanjaya Y."/>
            <person name="Wardhani T."/>
            <person name="Kalhor M.S."/>
            <person name="Jansen J."/>
            <person name="Van den Hoogen J."/>
            <person name="Gungor B."/>
            <person name="Hartog M."/>
            <person name="Hontelez J."/>
            <person name="Verver J."/>
            <person name="Yang W.-C."/>
            <person name="Schijlen E."/>
            <person name="Repin R."/>
            <person name="Schilthuizen M."/>
            <person name="Schranz E."/>
            <person name="Heidstra R."/>
            <person name="Miyata K."/>
            <person name="Fedorova E."/>
            <person name="Kohlen W."/>
            <person name="Bisseling T."/>
            <person name="Smit S."/>
            <person name="Geurts R."/>
        </authorList>
    </citation>
    <scope>NUCLEOTIDE SEQUENCE [LARGE SCALE GENOMIC DNA]</scope>
    <source>
        <strain evidence="9">cv. RG33-2</strain>
    </source>
</reference>
<feature type="compositionally biased region" description="Basic residues" evidence="6">
    <location>
        <begin position="24"/>
        <end position="33"/>
    </location>
</feature>
<dbReference type="Proteomes" id="UP000237000">
    <property type="component" value="Unassembled WGS sequence"/>
</dbReference>
<dbReference type="Pfam" id="PF03073">
    <property type="entry name" value="TspO_MBR"/>
    <property type="match status" value="1"/>
</dbReference>
<gene>
    <name evidence="8" type="ORF">TorRG33x02_343210</name>
</gene>
<evidence type="ECO:0000256" key="4">
    <source>
        <dbReference type="ARBA" id="ARBA00022989"/>
    </source>
</evidence>
<evidence type="ECO:0000256" key="2">
    <source>
        <dbReference type="ARBA" id="ARBA00007524"/>
    </source>
</evidence>
<dbReference type="AlphaFoldDB" id="A0A2P5ARP6"/>
<evidence type="ECO:0000256" key="6">
    <source>
        <dbReference type="SAM" id="MobiDB-lite"/>
    </source>
</evidence>
<dbReference type="EMBL" id="JXTC01000725">
    <property type="protein sequence ID" value="PON39228.1"/>
    <property type="molecule type" value="Genomic_DNA"/>
</dbReference>
<dbReference type="PANTHER" id="PTHR10057:SF0">
    <property type="entry name" value="TRANSLOCATOR PROTEIN"/>
    <property type="match status" value="1"/>
</dbReference>
<dbReference type="InterPro" id="IPR038330">
    <property type="entry name" value="TspO/MBR-related_sf"/>
</dbReference>
<comment type="caution">
    <text evidence="8">The sequence shown here is derived from an EMBL/GenBank/DDBJ whole genome shotgun (WGS) entry which is preliminary data.</text>
</comment>
<dbReference type="OrthoDB" id="8841220at2759"/>
<feature type="transmembrane region" description="Helical" evidence="7">
    <location>
        <begin position="116"/>
        <end position="134"/>
    </location>
</feature>
<dbReference type="CDD" id="cd15904">
    <property type="entry name" value="TSPO_MBR"/>
    <property type="match status" value="1"/>
</dbReference>
<feature type="transmembrane region" description="Helical" evidence="7">
    <location>
        <begin position="140"/>
        <end position="158"/>
    </location>
</feature>
<name>A0A2P5ARP6_TREOI</name>
<evidence type="ECO:0000256" key="5">
    <source>
        <dbReference type="ARBA" id="ARBA00023136"/>
    </source>
</evidence>
<evidence type="ECO:0000313" key="8">
    <source>
        <dbReference type="EMBL" id="PON39228.1"/>
    </source>
</evidence>
<keyword evidence="3 7" id="KW-0812">Transmembrane</keyword>
<dbReference type="InterPro" id="IPR004307">
    <property type="entry name" value="TspO_MBR"/>
</dbReference>
<dbReference type="PANTHER" id="PTHR10057">
    <property type="entry name" value="PERIPHERAL-TYPE BENZODIAZEPINE RECEPTOR"/>
    <property type="match status" value="1"/>
</dbReference>
<dbReference type="STRING" id="63057.A0A2P5ARP6"/>
<feature type="transmembrane region" description="Helical" evidence="7">
    <location>
        <begin position="83"/>
        <end position="104"/>
    </location>
</feature>
<dbReference type="InParanoid" id="A0A2P5ARP6"/>
<dbReference type="GO" id="GO:0016020">
    <property type="term" value="C:membrane"/>
    <property type="evidence" value="ECO:0007669"/>
    <property type="project" value="UniProtKB-SubCell"/>
</dbReference>
<accession>A0A2P5ARP6</accession>
<sequence>MESQDLKHRSTTATATAIDSGGSSKKKSKRDNRRISMAKRGLRSLAVAISIPVSLTLLAIYLGSGEGYHTSSETVPFWFPPIWALYSTCVASSFLMGLSAWLVWAESGFHRRPTALYLYWAQLSLSLIWDLVLFGAGSSWAGLMFCAGMFGALVGCYKAFNEVNPIASEVLKPCLAWTAFLTLVNLRLVFL</sequence>
<comment type="similarity">
    <text evidence="2">Belongs to the TspO/BZRP family.</text>
</comment>
<evidence type="ECO:0000313" key="9">
    <source>
        <dbReference type="Proteomes" id="UP000237000"/>
    </source>
</evidence>
<dbReference type="PIRSF" id="PIRSF005859">
    <property type="entry name" value="PBR"/>
    <property type="match status" value="1"/>
</dbReference>
<keyword evidence="9" id="KW-1185">Reference proteome</keyword>
<dbReference type="FunFam" id="1.20.1260.100:FF:000001">
    <property type="entry name" value="translocator protein 2"/>
    <property type="match status" value="1"/>
</dbReference>
<organism evidence="8 9">
    <name type="scientific">Trema orientale</name>
    <name type="common">Charcoal tree</name>
    <name type="synonym">Celtis orientalis</name>
    <dbReference type="NCBI Taxonomy" id="63057"/>
    <lineage>
        <taxon>Eukaryota</taxon>
        <taxon>Viridiplantae</taxon>
        <taxon>Streptophyta</taxon>
        <taxon>Embryophyta</taxon>
        <taxon>Tracheophyta</taxon>
        <taxon>Spermatophyta</taxon>
        <taxon>Magnoliopsida</taxon>
        <taxon>eudicotyledons</taxon>
        <taxon>Gunneridae</taxon>
        <taxon>Pentapetalae</taxon>
        <taxon>rosids</taxon>
        <taxon>fabids</taxon>
        <taxon>Rosales</taxon>
        <taxon>Cannabaceae</taxon>
        <taxon>Trema</taxon>
    </lineage>
</organism>
<keyword evidence="5 7" id="KW-0472">Membrane</keyword>
<feature type="transmembrane region" description="Helical" evidence="7">
    <location>
        <begin position="42"/>
        <end position="63"/>
    </location>
</feature>
<protein>
    <submittedName>
        <fullName evidence="8">TspO/MBR-related protein</fullName>
    </submittedName>
</protein>
<dbReference type="GO" id="GO:0033013">
    <property type="term" value="P:tetrapyrrole metabolic process"/>
    <property type="evidence" value="ECO:0007669"/>
    <property type="project" value="UniProtKB-ARBA"/>
</dbReference>